<dbReference type="PANTHER" id="PTHR34095:SF1">
    <property type="entry name" value="LARGE RIBOSOMAL SUBUNIT PROTEIN ML55"/>
    <property type="match status" value="1"/>
</dbReference>
<dbReference type="InterPro" id="IPR018615">
    <property type="entry name" value="Ribosomal_mL55"/>
</dbReference>
<proteinExistence type="predicted"/>
<feature type="region of interest" description="Disordered" evidence="1">
    <location>
        <begin position="1"/>
        <end position="46"/>
    </location>
</feature>
<sequence>TIRHTDEGRAAIRLNHSGGRGREEAGRGYSQRGKAKNRTTGKSEERGILQVENLSRCLLRACGLHTTANHLNSNRTSIACFPRSKYARLYPVLLFRLDGSTVHLRYKEPRRVLQIPVDFNTLPEAERRSRLRRKHLMKSKKKEVVATFEDEFQLEHYEKFWNKK</sequence>
<evidence type="ECO:0000313" key="2">
    <source>
        <dbReference type="Ensembl" id="ENSNNAP00000013455.1"/>
    </source>
</evidence>
<evidence type="ECO:0000313" key="3">
    <source>
        <dbReference type="Proteomes" id="UP000694559"/>
    </source>
</evidence>
<organism evidence="2 3">
    <name type="scientific">Naja naja</name>
    <name type="common">Indian cobra</name>
    <dbReference type="NCBI Taxonomy" id="35670"/>
    <lineage>
        <taxon>Eukaryota</taxon>
        <taxon>Metazoa</taxon>
        <taxon>Chordata</taxon>
        <taxon>Craniata</taxon>
        <taxon>Vertebrata</taxon>
        <taxon>Euteleostomi</taxon>
        <taxon>Lepidosauria</taxon>
        <taxon>Squamata</taxon>
        <taxon>Bifurcata</taxon>
        <taxon>Unidentata</taxon>
        <taxon>Episquamata</taxon>
        <taxon>Toxicofera</taxon>
        <taxon>Serpentes</taxon>
        <taxon>Colubroidea</taxon>
        <taxon>Elapidae</taxon>
        <taxon>Elapinae</taxon>
        <taxon>Naja</taxon>
    </lineage>
</organism>
<dbReference type="GeneTree" id="ENSGT00940000165232"/>
<dbReference type="OMA" id="IRIRYKE"/>
<feature type="compositionally biased region" description="Basic and acidic residues" evidence="1">
    <location>
        <begin position="1"/>
        <end position="10"/>
    </location>
</feature>
<dbReference type="PANTHER" id="PTHR34095">
    <property type="entry name" value="39S RIBOSOMAL PROTEIN L55, MITOCHONDRIAL"/>
    <property type="match status" value="1"/>
</dbReference>
<keyword evidence="3" id="KW-1185">Reference proteome</keyword>
<reference evidence="2" key="1">
    <citation type="submission" date="2025-08" db="UniProtKB">
        <authorList>
            <consortium name="Ensembl"/>
        </authorList>
    </citation>
    <scope>IDENTIFICATION</scope>
</reference>
<name>A0A8C6XF14_NAJNA</name>
<evidence type="ECO:0008006" key="4">
    <source>
        <dbReference type="Google" id="ProtNLM"/>
    </source>
</evidence>
<reference evidence="2" key="2">
    <citation type="submission" date="2025-09" db="UniProtKB">
        <authorList>
            <consortium name="Ensembl"/>
        </authorList>
    </citation>
    <scope>IDENTIFICATION</scope>
</reference>
<dbReference type="Proteomes" id="UP000694559">
    <property type="component" value="Unplaced"/>
</dbReference>
<accession>A0A8C6XF14</accession>
<dbReference type="Gene3D" id="6.20.130.20">
    <property type="entry name" value="Mitochondrial ribosomal protein L55"/>
    <property type="match status" value="1"/>
</dbReference>
<dbReference type="GO" id="GO:0006412">
    <property type="term" value="P:translation"/>
    <property type="evidence" value="ECO:0007669"/>
    <property type="project" value="TreeGrafter"/>
</dbReference>
<dbReference type="Pfam" id="PF09776">
    <property type="entry name" value="Mitoc_L55"/>
    <property type="match status" value="1"/>
</dbReference>
<protein>
    <recommendedName>
        <fullName evidence="4">Mitochondrial ribosomal protein L55</fullName>
    </recommendedName>
</protein>
<dbReference type="Ensembl" id="ENSNNAT00000014090.1">
    <property type="protein sequence ID" value="ENSNNAP00000013455.1"/>
    <property type="gene ID" value="ENSNNAG00000009060.1"/>
</dbReference>
<dbReference type="GO" id="GO:0005762">
    <property type="term" value="C:mitochondrial large ribosomal subunit"/>
    <property type="evidence" value="ECO:0007669"/>
    <property type="project" value="InterPro"/>
</dbReference>
<dbReference type="GO" id="GO:0003735">
    <property type="term" value="F:structural constituent of ribosome"/>
    <property type="evidence" value="ECO:0007669"/>
    <property type="project" value="InterPro"/>
</dbReference>
<evidence type="ECO:0000256" key="1">
    <source>
        <dbReference type="SAM" id="MobiDB-lite"/>
    </source>
</evidence>
<dbReference type="OrthoDB" id="9986315at2759"/>
<dbReference type="InterPro" id="IPR044884">
    <property type="entry name" value="Ribosomal_mL55_sf"/>
</dbReference>
<dbReference type="AlphaFoldDB" id="A0A8C6XF14"/>